<dbReference type="SUPFAM" id="SSF81301">
    <property type="entry name" value="Nucleotidyltransferase"/>
    <property type="match status" value="1"/>
</dbReference>
<keyword evidence="2" id="KW-1185">Reference proteome</keyword>
<accession>A0ABW5RER6</accession>
<dbReference type="RefSeq" id="WP_379930446.1">
    <property type="nucleotide sequence ID" value="NZ_JBHUMM010000043.1"/>
</dbReference>
<evidence type="ECO:0008006" key="3">
    <source>
        <dbReference type="Google" id="ProtNLM"/>
    </source>
</evidence>
<dbReference type="EMBL" id="JBHUMM010000043">
    <property type="protein sequence ID" value="MFD2672884.1"/>
    <property type="molecule type" value="Genomic_DNA"/>
</dbReference>
<protein>
    <recommendedName>
        <fullName evidence="3">Nucleotidyl transferase AbiEii/AbiGii toxin family protein</fullName>
    </recommendedName>
</protein>
<dbReference type="InterPro" id="IPR043519">
    <property type="entry name" value="NT_sf"/>
</dbReference>
<sequence length="203" mass="23184">MTGSMHASALSHALKKALLNVMQQMGDQQRHCLIGGSCGLLLQGVSLETPPRDLDIYVDAIHRIPIYEKLAPLATDQPEWNVTEMYQSYLSHYELEEITIELVAGFKVSKGDSCYQVDIDSCLMQVREEVYVDQTLIPLMPLAHEFVFNILRDRADRYTSIAETMKARPDKHASVLNTILSRNQWSELHMRTMRSCLQPDFQL</sequence>
<evidence type="ECO:0000313" key="2">
    <source>
        <dbReference type="Proteomes" id="UP001597497"/>
    </source>
</evidence>
<reference evidence="2" key="1">
    <citation type="journal article" date="2019" name="Int. J. Syst. Evol. Microbiol.">
        <title>The Global Catalogue of Microorganisms (GCM) 10K type strain sequencing project: providing services to taxonomists for standard genome sequencing and annotation.</title>
        <authorList>
            <consortium name="The Broad Institute Genomics Platform"/>
            <consortium name="The Broad Institute Genome Sequencing Center for Infectious Disease"/>
            <person name="Wu L."/>
            <person name="Ma J."/>
        </authorList>
    </citation>
    <scope>NUCLEOTIDE SEQUENCE [LARGE SCALE GENOMIC DNA]</scope>
    <source>
        <strain evidence="2">KCTC 33676</strain>
    </source>
</reference>
<comment type="caution">
    <text evidence="1">The sequence shown here is derived from an EMBL/GenBank/DDBJ whole genome shotgun (WGS) entry which is preliminary data.</text>
</comment>
<evidence type="ECO:0000313" key="1">
    <source>
        <dbReference type="EMBL" id="MFD2672884.1"/>
    </source>
</evidence>
<name>A0ABW5RER6_9BACL</name>
<gene>
    <name evidence="1" type="ORF">ACFSUC_15045</name>
</gene>
<proteinExistence type="predicted"/>
<dbReference type="Gene3D" id="3.30.460.40">
    <property type="match status" value="1"/>
</dbReference>
<dbReference type="Proteomes" id="UP001597497">
    <property type="component" value="Unassembled WGS sequence"/>
</dbReference>
<organism evidence="1 2">
    <name type="scientific">Marinicrinis sediminis</name>
    <dbReference type="NCBI Taxonomy" id="1652465"/>
    <lineage>
        <taxon>Bacteria</taxon>
        <taxon>Bacillati</taxon>
        <taxon>Bacillota</taxon>
        <taxon>Bacilli</taxon>
        <taxon>Bacillales</taxon>
        <taxon>Paenibacillaceae</taxon>
    </lineage>
</organism>